<dbReference type="PROSITE" id="PS51833">
    <property type="entry name" value="HDOD"/>
    <property type="match status" value="1"/>
</dbReference>
<dbReference type="Gene3D" id="1.10.3210.10">
    <property type="entry name" value="Hypothetical protein af1432"/>
    <property type="match status" value="1"/>
</dbReference>
<dbReference type="InterPro" id="IPR014626">
    <property type="entry name" value="Sig_transdc_resp-reg_put"/>
</dbReference>
<dbReference type="PANTHER" id="PTHR33525">
    <property type="match status" value="1"/>
</dbReference>
<feature type="domain" description="HDOD" evidence="1">
    <location>
        <begin position="140"/>
        <end position="316"/>
    </location>
</feature>
<dbReference type="PIRSF" id="PIRSF036883">
    <property type="entry name" value="RR_HD-GYP_mod"/>
    <property type="match status" value="1"/>
</dbReference>
<accession>A0A0R0CY29</accession>
<name>A0A0R0CY29_9GAMM</name>
<dbReference type="InterPro" id="IPR052340">
    <property type="entry name" value="RNase_Y/CdgJ"/>
</dbReference>
<proteinExistence type="predicted"/>
<dbReference type="SUPFAM" id="SSF52172">
    <property type="entry name" value="CheY-like"/>
    <property type="match status" value="1"/>
</dbReference>
<sequence length="373" mass="39896">MRILYVGEVGCLPADLGDYLGDMGDEWKVEMVADGNAAIFAVANSPIDVVITGPTLPDLPPSTLLGQIRTLRPETIRIALMEGVDSGSAPPVKLIGVAHRFLPLPLASETVLEAIHSLEELRDLLDSPRLRRTIGRVEHLPSPPHLYFALTRALEDDEGSSHDIAKMVAADPAIAAKVLQLCNSAYFSNGRAITDLRAAVTRLGLATLRDLVLASEVFSIKTGSHVDRAALQSRALLASRLAAKILPHTSSELGATAALLADIGLLLPGVRNERDAVVSGAQPDERPGHTEAGAYLLGLWGLPMPIVEAVAFHRQPQRSSLRSFWVPGAVHVAGALASNEPVDEAYLSSLGVLHQLPMWREMAESMSDRLMAA</sequence>
<dbReference type="Pfam" id="PF08668">
    <property type="entry name" value="HDOD"/>
    <property type="match status" value="1"/>
</dbReference>
<dbReference type="InterPro" id="IPR013976">
    <property type="entry name" value="HDOD"/>
</dbReference>
<keyword evidence="3" id="KW-1185">Reference proteome</keyword>
<dbReference type="InterPro" id="IPR011006">
    <property type="entry name" value="CheY-like_superfamily"/>
</dbReference>
<evidence type="ECO:0000313" key="3">
    <source>
        <dbReference type="Proteomes" id="UP000052052"/>
    </source>
</evidence>
<dbReference type="SUPFAM" id="SSF109604">
    <property type="entry name" value="HD-domain/PDEase-like"/>
    <property type="match status" value="1"/>
</dbReference>
<protein>
    <submittedName>
        <fullName evidence="2">Chemotaxis protein CheY</fullName>
    </submittedName>
</protein>
<organism evidence="2 3">
    <name type="scientific">Pseudoxanthomonas dokdonensis</name>
    <dbReference type="NCBI Taxonomy" id="344882"/>
    <lineage>
        <taxon>Bacteria</taxon>
        <taxon>Pseudomonadati</taxon>
        <taxon>Pseudomonadota</taxon>
        <taxon>Gammaproteobacteria</taxon>
        <taxon>Lysobacterales</taxon>
        <taxon>Lysobacteraceae</taxon>
        <taxon>Pseudoxanthomonas</taxon>
    </lineage>
</organism>
<gene>
    <name evidence="2" type="ORF">ABB29_04060</name>
</gene>
<evidence type="ECO:0000313" key="2">
    <source>
        <dbReference type="EMBL" id="KRG71006.1"/>
    </source>
</evidence>
<reference evidence="2 3" key="1">
    <citation type="submission" date="2015-05" db="EMBL/GenBank/DDBJ databases">
        <title>Genome sequencing and analysis of members of genus Stenotrophomonas.</title>
        <authorList>
            <person name="Patil P.P."/>
            <person name="Midha S."/>
            <person name="Patil P.B."/>
        </authorList>
    </citation>
    <scope>NUCLEOTIDE SEQUENCE [LARGE SCALE GENOMIC DNA]</scope>
    <source>
        <strain evidence="2 3">DSM 21858</strain>
    </source>
</reference>
<dbReference type="EMBL" id="LDJL01000004">
    <property type="protein sequence ID" value="KRG71006.1"/>
    <property type="molecule type" value="Genomic_DNA"/>
</dbReference>
<dbReference type="Gene3D" id="3.40.50.2300">
    <property type="match status" value="1"/>
</dbReference>
<dbReference type="PANTHER" id="PTHR33525:SF6">
    <property type="entry name" value="HDOD DOMAIN-CONTAINING PROTEIN"/>
    <property type="match status" value="1"/>
</dbReference>
<dbReference type="PATRIC" id="fig|344882.3.peg.2141"/>
<evidence type="ECO:0000259" key="1">
    <source>
        <dbReference type="PROSITE" id="PS51833"/>
    </source>
</evidence>
<dbReference type="Proteomes" id="UP000052052">
    <property type="component" value="Unassembled WGS sequence"/>
</dbReference>
<dbReference type="AlphaFoldDB" id="A0A0R0CY29"/>
<comment type="caution">
    <text evidence="2">The sequence shown here is derived from an EMBL/GenBank/DDBJ whole genome shotgun (WGS) entry which is preliminary data.</text>
</comment>
<dbReference type="STRING" id="344882.ABB29_04060"/>
<dbReference type="RefSeq" id="WP_057657331.1">
    <property type="nucleotide sequence ID" value="NZ_LDJL01000004.1"/>
</dbReference>